<dbReference type="PANTHER" id="PTHR43344:SF2">
    <property type="entry name" value="PHOSPHOSERINE PHOSPHATASE"/>
    <property type="match status" value="1"/>
</dbReference>
<accession>A0A6I8MCJ3</accession>
<keyword evidence="12" id="KW-1185">Reference proteome</keyword>
<evidence type="ECO:0000313" key="11">
    <source>
        <dbReference type="EMBL" id="VWL85966.1"/>
    </source>
</evidence>
<dbReference type="GO" id="GO:0006564">
    <property type="term" value="P:L-serine biosynthetic process"/>
    <property type="evidence" value="ECO:0007669"/>
    <property type="project" value="UniProtKB-KW"/>
</dbReference>
<sequence>MERIRKIISNMDKTRKNYVVFDCDETIIKGDVERLTLKYQLEFEEFRIGLDEMKNRLKKYDKFKDKIENLNIKRDFSSLVNEIYREYRDDITGFLLSYYTEDEVYNLTKKAITYYKEDFSKREYIEKLFNLFKENNIEIYICSASIIYEVYVAADLYNLKRENVLACNNKLMEDNILSGYECGLITRGIGKVDAIKSLGYGYPPLLIAGDSDGDYQMLRSFDIEYGMIINPRKNTKVFDLVDNIKYFSHII</sequence>
<keyword evidence="7" id="KW-0460">Magnesium</keyword>
<keyword evidence="4" id="KW-0028">Amino-acid biosynthesis</keyword>
<proteinExistence type="predicted"/>
<evidence type="ECO:0000313" key="12">
    <source>
        <dbReference type="Proteomes" id="UP000419017"/>
    </source>
</evidence>
<dbReference type="InterPro" id="IPR036412">
    <property type="entry name" value="HAD-like_sf"/>
</dbReference>
<dbReference type="SUPFAM" id="SSF56784">
    <property type="entry name" value="HAD-like"/>
    <property type="match status" value="1"/>
</dbReference>
<dbReference type="PANTHER" id="PTHR43344">
    <property type="entry name" value="PHOSPHOSERINE PHOSPHATASE"/>
    <property type="match status" value="1"/>
</dbReference>
<evidence type="ECO:0000256" key="1">
    <source>
        <dbReference type="ARBA" id="ARBA00001946"/>
    </source>
</evidence>
<dbReference type="Proteomes" id="UP000419017">
    <property type="component" value="Unassembled WGS sequence"/>
</dbReference>
<dbReference type="EC" id="3.1.3.3" evidence="3"/>
<evidence type="ECO:0000256" key="9">
    <source>
        <dbReference type="ARBA" id="ARBA00048138"/>
    </source>
</evidence>
<comment type="catalytic activity">
    <reaction evidence="9">
        <text>O-phospho-L-serine + H2O = L-serine + phosphate</text>
        <dbReference type="Rhea" id="RHEA:21208"/>
        <dbReference type="ChEBI" id="CHEBI:15377"/>
        <dbReference type="ChEBI" id="CHEBI:33384"/>
        <dbReference type="ChEBI" id="CHEBI:43474"/>
        <dbReference type="ChEBI" id="CHEBI:57524"/>
        <dbReference type="EC" id="3.1.3.3"/>
    </reaction>
</comment>
<evidence type="ECO:0000256" key="6">
    <source>
        <dbReference type="ARBA" id="ARBA00022801"/>
    </source>
</evidence>
<evidence type="ECO:0000256" key="5">
    <source>
        <dbReference type="ARBA" id="ARBA00022723"/>
    </source>
</evidence>
<keyword evidence="5" id="KW-0479">Metal-binding</keyword>
<reference evidence="11 12" key="1">
    <citation type="submission" date="2019-10" db="EMBL/GenBank/DDBJ databases">
        <authorList>
            <person name="Blom J."/>
        </authorList>
    </citation>
    <scope>NUCLEOTIDE SEQUENCE [LARGE SCALE GENOMIC DNA]</scope>
    <source>
        <strain evidence="11 12">ES3154-GLU</strain>
    </source>
</reference>
<dbReference type="EMBL" id="CABWIB010000001">
    <property type="protein sequence ID" value="VWL85966.1"/>
    <property type="molecule type" value="Genomic_DNA"/>
</dbReference>
<comment type="cofactor">
    <cofactor evidence="1">
        <name>Mg(2+)</name>
        <dbReference type="ChEBI" id="CHEBI:18420"/>
    </cofactor>
</comment>
<evidence type="ECO:0000256" key="4">
    <source>
        <dbReference type="ARBA" id="ARBA00022605"/>
    </source>
</evidence>
<gene>
    <name evidence="11" type="ORF">OMES3154_01260</name>
</gene>
<evidence type="ECO:0000256" key="2">
    <source>
        <dbReference type="ARBA" id="ARBA00005135"/>
    </source>
</evidence>
<protein>
    <recommendedName>
        <fullName evidence="3">phosphoserine phosphatase</fullName>
        <ecNumber evidence="3">3.1.3.3</ecNumber>
    </recommendedName>
</protein>
<dbReference type="AlphaFoldDB" id="A0A6I8MCJ3"/>
<evidence type="ECO:0000256" key="8">
    <source>
        <dbReference type="ARBA" id="ARBA00023299"/>
    </source>
</evidence>
<dbReference type="RefSeq" id="WP_156683914.1">
    <property type="nucleotide sequence ID" value="NZ_CABWIB010000001.1"/>
</dbReference>
<evidence type="ECO:0000256" key="7">
    <source>
        <dbReference type="ARBA" id="ARBA00022842"/>
    </source>
</evidence>
<dbReference type="GO" id="GO:0036424">
    <property type="term" value="F:L-phosphoserine phosphatase activity"/>
    <property type="evidence" value="ECO:0007669"/>
    <property type="project" value="TreeGrafter"/>
</dbReference>
<evidence type="ECO:0000256" key="3">
    <source>
        <dbReference type="ARBA" id="ARBA00012640"/>
    </source>
</evidence>
<dbReference type="InterPro" id="IPR050582">
    <property type="entry name" value="HAD-like_SerB"/>
</dbReference>
<name>A0A6I8MCJ3_9FUSO</name>
<evidence type="ECO:0000256" key="10">
    <source>
        <dbReference type="ARBA" id="ARBA00048523"/>
    </source>
</evidence>
<comment type="catalytic activity">
    <reaction evidence="10">
        <text>O-phospho-D-serine + H2O = D-serine + phosphate</text>
        <dbReference type="Rhea" id="RHEA:24873"/>
        <dbReference type="ChEBI" id="CHEBI:15377"/>
        <dbReference type="ChEBI" id="CHEBI:35247"/>
        <dbReference type="ChEBI" id="CHEBI:43474"/>
        <dbReference type="ChEBI" id="CHEBI:58680"/>
        <dbReference type="EC" id="3.1.3.3"/>
    </reaction>
</comment>
<dbReference type="GO" id="GO:0000287">
    <property type="term" value="F:magnesium ion binding"/>
    <property type="evidence" value="ECO:0007669"/>
    <property type="project" value="TreeGrafter"/>
</dbReference>
<dbReference type="Gene3D" id="3.40.50.1000">
    <property type="entry name" value="HAD superfamily/HAD-like"/>
    <property type="match status" value="1"/>
</dbReference>
<organism evidence="11 12">
    <name type="scientific">Oceanivirga miroungae</name>
    <dbReference type="NCBI Taxonomy" id="1130046"/>
    <lineage>
        <taxon>Bacteria</taxon>
        <taxon>Fusobacteriati</taxon>
        <taxon>Fusobacteriota</taxon>
        <taxon>Fusobacteriia</taxon>
        <taxon>Fusobacteriales</taxon>
        <taxon>Leptotrichiaceae</taxon>
        <taxon>Oceanivirga</taxon>
    </lineage>
</organism>
<keyword evidence="6" id="KW-0378">Hydrolase</keyword>
<comment type="pathway">
    <text evidence="2">Amino-acid biosynthesis; L-serine biosynthesis; L-serine from 3-phospho-D-glycerate: step 3/3.</text>
</comment>
<dbReference type="InterPro" id="IPR023214">
    <property type="entry name" value="HAD_sf"/>
</dbReference>
<dbReference type="GO" id="GO:0005737">
    <property type="term" value="C:cytoplasm"/>
    <property type="evidence" value="ECO:0007669"/>
    <property type="project" value="TreeGrafter"/>
</dbReference>
<keyword evidence="8" id="KW-0718">Serine biosynthesis</keyword>